<keyword evidence="4" id="KW-1185">Reference proteome</keyword>
<gene>
    <name evidence="3" type="ORF">VJ786_04895</name>
</gene>
<evidence type="ECO:0000256" key="2">
    <source>
        <dbReference type="SAM" id="SignalP"/>
    </source>
</evidence>
<dbReference type="RefSeq" id="WP_099367936.1">
    <property type="nucleotide sequence ID" value="NZ_JAYLLN010000007.1"/>
</dbReference>
<keyword evidence="1" id="KW-0472">Membrane</keyword>
<accession>A0ABU8I3F1</accession>
<dbReference type="EMBL" id="JAYLLN010000007">
    <property type="protein sequence ID" value="MEI5984235.1"/>
    <property type="molecule type" value="Genomic_DNA"/>
</dbReference>
<evidence type="ECO:0000313" key="4">
    <source>
        <dbReference type="Proteomes" id="UP001363035"/>
    </source>
</evidence>
<proteinExistence type="predicted"/>
<name>A0ABU8I3F1_9SPHI</name>
<sequence>MKNMLILKTRALALIMFVLMSVQAFAQEKGLDINVDVDKGDSNMFAQPWVWIVGGAVFILLLVALLRGGSKK</sequence>
<evidence type="ECO:0000313" key="3">
    <source>
        <dbReference type="EMBL" id="MEI5984235.1"/>
    </source>
</evidence>
<evidence type="ECO:0008006" key="5">
    <source>
        <dbReference type="Google" id="ProtNLM"/>
    </source>
</evidence>
<reference evidence="3 4" key="1">
    <citation type="submission" date="2024-01" db="EMBL/GenBank/DDBJ databases">
        <title>Sphingobacterium tenebrionis sp. nov., a novel endophyte isolated from tenebrio molitor intestines.</title>
        <authorList>
            <person name="Zhang C."/>
        </authorList>
    </citation>
    <scope>NUCLEOTIDE SEQUENCE [LARGE SCALE GENOMIC DNA]</scope>
    <source>
        <strain evidence="3 4">PU5-4</strain>
    </source>
</reference>
<feature type="transmembrane region" description="Helical" evidence="1">
    <location>
        <begin position="48"/>
        <end position="66"/>
    </location>
</feature>
<comment type="caution">
    <text evidence="3">The sequence shown here is derived from an EMBL/GenBank/DDBJ whole genome shotgun (WGS) entry which is preliminary data.</text>
</comment>
<protein>
    <recommendedName>
        <fullName evidence="5">GlyGly-CTERM sorting domain-containing protein</fullName>
    </recommendedName>
</protein>
<evidence type="ECO:0000256" key="1">
    <source>
        <dbReference type="SAM" id="Phobius"/>
    </source>
</evidence>
<keyword evidence="1" id="KW-1133">Transmembrane helix</keyword>
<feature type="signal peptide" evidence="2">
    <location>
        <begin position="1"/>
        <end position="26"/>
    </location>
</feature>
<feature type="chain" id="PRO_5047417219" description="GlyGly-CTERM sorting domain-containing protein" evidence="2">
    <location>
        <begin position="27"/>
        <end position="72"/>
    </location>
</feature>
<keyword evidence="2" id="KW-0732">Signal</keyword>
<dbReference type="Proteomes" id="UP001363035">
    <property type="component" value="Unassembled WGS sequence"/>
</dbReference>
<organism evidence="3 4">
    <name type="scientific">Sphingobacterium tenebrionis</name>
    <dbReference type="NCBI Taxonomy" id="3111775"/>
    <lineage>
        <taxon>Bacteria</taxon>
        <taxon>Pseudomonadati</taxon>
        <taxon>Bacteroidota</taxon>
        <taxon>Sphingobacteriia</taxon>
        <taxon>Sphingobacteriales</taxon>
        <taxon>Sphingobacteriaceae</taxon>
        <taxon>Sphingobacterium</taxon>
    </lineage>
</organism>
<keyword evidence="1" id="KW-0812">Transmembrane</keyword>